<name>A0A8T0IMH5_CERPU</name>
<sequence length="48" mass="5746">MNRNLRCAELWHRLVALWFTDMRVCVFLDREFYVMDFGLHASTVLVIG</sequence>
<gene>
    <name evidence="2" type="ORF">KC19_3G161000</name>
</gene>
<dbReference type="EMBL" id="CM026423">
    <property type="protein sequence ID" value="KAG0583758.1"/>
    <property type="molecule type" value="Genomic_DNA"/>
</dbReference>
<reference evidence="2" key="1">
    <citation type="submission" date="2020-06" db="EMBL/GenBank/DDBJ databases">
        <title>WGS assembly of Ceratodon purpureus strain R40.</title>
        <authorList>
            <person name="Carey S.B."/>
            <person name="Jenkins J."/>
            <person name="Shu S."/>
            <person name="Lovell J.T."/>
            <person name="Sreedasyam A."/>
            <person name="Maumus F."/>
            <person name="Tiley G.P."/>
            <person name="Fernandez-Pozo N."/>
            <person name="Barry K."/>
            <person name="Chen C."/>
            <person name="Wang M."/>
            <person name="Lipzen A."/>
            <person name="Daum C."/>
            <person name="Saski C.A."/>
            <person name="Payton A.C."/>
            <person name="Mcbreen J.C."/>
            <person name="Conrad R.E."/>
            <person name="Kollar L.M."/>
            <person name="Olsson S."/>
            <person name="Huttunen S."/>
            <person name="Landis J.B."/>
            <person name="Wickett N.J."/>
            <person name="Johnson M.G."/>
            <person name="Rensing S.A."/>
            <person name="Grimwood J."/>
            <person name="Schmutz J."/>
            <person name="Mcdaniel S.F."/>
        </authorList>
    </citation>
    <scope>NUCLEOTIDE SEQUENCE</scope>
    <source>
        <strain evidence="2">R40</strain>
    </source>
</reference>
<evidence type="ECO:0000256" key="1">
    <source>
        <dbReference type="SAM" id="SignalP"/>
    </source>
</evidence>
<protein>
    <submittedName>
        <fullName evidence="2">Uncharacterized protein</fullName>
    </submittedName>
</protein>
<dbReference type="AlphaFoldDB" id="A0A8T0IMH5"/>
<feature type="chain" id="PRO_5035842364" evidence="1">
    <location>
        <begin position="17"/>
        <end position="48"/>
    </location>
</feature>
<keyword evidence="3" id="KW-1185">Reference proteome</keyword>
<evidence type="ECO:0000313" key="2">
    <source>
        <dbReference type="EMBL" id="KAG0583758.1"/>
    </source>
</evidence>
<organism evidence="2 3">
    <name type="scientific">Ceratodon purpureus</name>
    <name type="common">Fire moss</name>
    <name type="synonym">Dicranum purpureum</name>
    <dbReference type="NCBI Taxonomy" id="3225"/>
    <lineage>
        <taxon>Eukaryota</taxon>
        <taxon>Viridiplantae</taxon>
        <taxon>Streptophyta</taxon>
        <taxon>Embryophyta</taxon>
        <taxon>Bryophyta</taxon>
        <taxon>Bryophytina</taxon>
        <taxon>Bryopsida</taxon>
        <taxon>Dicranidae</taxon>
        <taxon>Pseudoditrichales</taxon>
        <taxon>Ditrichaceae</taxon>
        <taxon>Ceratodon</taxon>
    </lineage>
</organism>
<comment type="caution">
    <text evidence="2">The sequence shown here is derived from an EMBL/GenBank/DDBJ whole genome shotgun (WGS) entry which is preliminary data.</text>
</comment>
<proteinExistence type="predicted"/>
<evidence type="ECO:0000313" key="3">
    <source>
        <dbReference type="Proteomes" id="UP000822688"/>
    </source>
</evidence>
<dbReference type="Proteomes" id="UP000822688">
    <property type="component" value="Chromosome 3"/>
</dbReference>
<feature type="signal peptide" evidence="1">
    <location>
        <begin position="1"/>
        <end position="16"/>
    </location>
</feature>
<accession>A0A8T0IMH5</accession>
<keyword evidence="1" id="KW-0732">Signal</keyword>